<dbReference type="RefSeq" id="WP_311367732.1">
    <property type="nucleotide sequence ID" value="NZ_JAVRHX010000001.1"/>
</dbReference>
<keyword evidence="1" id="KW-0812">Transmembrane</keyword>
<keyword evidence="1" id="KW-1133">Transmembrane helix</keyword>
<sequence>MQEYDDKPWYKQFWPWFLIAIPLSSLIVGSQVIRLATDGTNSMVVDDYYKEGKSINERLDKIVNAQALNISTMLQVEEGNIALTFLSGQPATGEALKLDFFHVTQANKDFNVFLTRDASGVYRNNEVFPIKGKWRLRLTPIDENWKIQKNIHLPQNNAFKFDP</sequence>
<dbReference type="InterPro" id="IPR008620">
    <property type="entry name" value="FixH"/>
</dbReference>
<evidence type="ECO:0000313" key="3">
    <source>
        <dbReference type="Proteomes" id="UP001253545"/>
    </source>
</evidence>
<accession>A0ABU2ZNQ5</accession>
<name>A0ABU2ZNQ5_9ALTE</name>
<keyword evidence="1" id="KW-0472">Membrane</keyword>
<dbReference type="Pfam" id="PF05751">
    <property type="entry name" value="FixH"/>
    <property type="match status" value="1"/>
</dbReference>
<feature type="transmembrane region" description="Helical" evidence="1">
    <location>
        <begin position="13"/>
        <end position="33"/>
    </location>
</feature>
<protein>
    <submittedName>
        <fullName evidence="2">FixH family protein</fullName>
    </submittedName>
</protein>
<keyword evidence="3" id="KW-1185">Reference proteome</keyword>
<organism evidence="2 3">
    <name type="scientific">Glaciecola petra</name>
    <dbReference type="NCBI Taxonomy" id="3075602"/>
    <lineage>
        <taxon>Bacteria</taxon>
        <taxon>Pseudomonadati</taxon>
        <taxon>Pseudomonadota</taxon>
        <taxon>Gammaproteobacteria</taxon>
        <taxon>Alteromonadales</taxon>
        <taxon>Alteromonadaceae</taxon>
        <taxon>Glaciecola</taxon>
    </lineage>
</organism>
<gene>
    <name evidence="2" type="ORF">RM552_05295</name>
</gene>
<proteinExistence type="predicted"/>
<reference evidence="2 3" key="1">
    <citation type="submission" date="2023-09" db="EMBL/GenBank/DDBJ databases">
        <authorList>
            <person name="Rey-Velasco X."/>
        </authorList>
    </citation>
    <scope>NUCLEOTIDE SEQUENCE [LARGE SCALE GENOMIC DNA]</scope>
    <source>
        <strain evidence="2 3">P117</strain>
    </source>
</reference>
<dbReference type="Proteomes" id="UP001253545">
    <property type="component" value="Unassembled WGS sequence"/>
</dbReference>
<evidence type="ECO:0000256" key="1">
    <source>
        <dbReference type="SAM" id="Phobius"/>
    </source>
</evidence>
<evidence type="ECO:0000313" key="2">
    <source>
        <dbReference type="EMBL" id="MDT0594252.1"/>
    </source>
</evidence>
<comment type="caution">
    <text evidence="2">The sequence shown here is derived from an EMBL/GenBank/DDBJ whole genome shotgun (WGS) entry which is preliminary data.</text>
</comment>
<dbReference type="EMBL" id="JAVRHX010000001">
    <property type="protein sequence ID" value="MDT0594252.1"/>
    <property type="molecule type" value="Genomic_DNA"/>
</dbReference>